<sequence length="285" mass="31786">MPLLDIVDHTCRQHNDIVSHAVFWSGCLALVIIMVYIRPVAHARHSELASQPAIVLAHDIVEKGLGEVEVAQTAPAPALHSKTQPGCAIYLGRAAAFSWAIIVFIANLWALSSDSLPETEWSRQRTLMDKLSLSKFILVHQFLNVATVTVWASYILVTFRQITGRAACPTRFSVNRFCEQNRGVMFIAAFLPLLSAVTPTTFERRLPVYDVNGVAVPVQVFFAIQSIVWAVFAAKSCAWQHPHVVVHAEEAKCWNCRTESERWSVLKAKIGRLSGSQQEIRLDDD</sequence>
<evidence type="ECO:0000313" key="2">
    <source>
        <dbReference type="EMBL" id="KZV96258.1"/>
    </source>
</evidence>
<keyword evidence="1" id="KW-0812">Transmembrane</keyword>
<evidence type="ECO:0000256" key="1">
    <source>
        <dbReference type="SAM" id="Phobius"/>
    </source>
</evidence>
<feature type="transmembrane region" description="Helical" evidence="1">
    <location>
        <begin position="137"/>
        <end position="162"/>
    </location>
</feature>
<proteinExistence type="predicted"/>
<keyword evidence="3" id="KW-1185">Reference proteome</keyword>
<dbReference type="AlphaFoldDB" id="A0A165KFJ4"/>
<gene>
    <name evidence="2" type="ORF">EXIGLDRAFT_833749</name>
</gene>
<feature type="transmembrane region" description="Helical" evidence="1">
    <location>
        <begin position="183"/>
        <end position="202"/>
    </location>
</feature>
<evidence type="ECO:0000313" key="3">
    <source>
        <dbReference type="Proteomes" id="UP000077266"/>
    </source>
</evidence>
<keyword evidence="1" id="KW-0472">Membrane</keyword>
<protein>
    <submittedName>
        <fullName evidence="2">Uncharacterized protein</fullName>
    </submittedName>
</protein>
<feature type="transmembrane region" description="Helical" evidence="1">
    <location>
        <begin position="90"/>
        <end position="111"/>
    </location>
</feature>
<dbReference type="EMBL" id="KV425945">
    <property type="protein sequence ID" value="KZV96258.1"/>
    <property type="molecule type" value="Genomic_DNA"/>
</dbReference>
<name>A0A165KFJ4_EXIGL</name>
<accession>A0A165KFJ4</accession>
<dbReference type="Proteomes" id="UP000077266">
    <property type="component" value="Unassembled WGS sequence"/>
</dbReference>
<reference evidence="2 3" key="1">
    <citation type="journal article" date="2016" name="Mol. Biol. Evol.">
        <title>Comparative Genomics of Early-Diverging Mushroom-Forming Fungi Provides Insights into the Origins of Lignocellulose Decay Capabilities.</title>
        <authorList>
            <person name="Nagy L.G."/>
            <person name="Riley R."/>
            <person name="Tritt A."/>
            <person name="Adam C."/>
            <person name="Daum C."/>
            <person name="Floudas D."/>
            <person name="Sun H."/>
            <person name="Yadav J.S."/>
            <person name="Pangilinan J."/>
            <person name="Larsson K.H."/>
            <person name="Matsuura K."/>
            <person name="Barry K."/>
            <person name="Labutti K."/>
            <person name="Kuo R."/>
            <person name="Ohm R.A."/>
            <person name="Bhattacharya S.S."/>
            <person name="Shirouzu T."/>
            <person name="Yoshinaga Y."/>
            <person name="Martin F.M."/>
            <person name="Grigoriev I.V."/>
            <person name="Hibbett D.S."/>
        </authorList>
    </citation>
    <scope>NUCLEOTIDE SEQUENCE [LARGE SCALE GENOMIC DNA]</scope>
    <source>
        <strain evidence="2 3">HHB12029</strain>
    </source>
</reference>
<keyword evidence="1" id="KW-1133">Transmembrane helix</keyword>
<dbReference type="InParanoid" id="A0A165KFJ4"/>
<feature type="transmembrane region" description="Helical" evidence="1">
    <location>
        <begin position="17"/>
        <end position="37"/>
    </location>
</feature>
<organism evidence="2 3">
    <name type="scientific">Exidia glandulosa HHB12029</name>
    <dbReference type="NCBI Taxonomy" id="1314781"/>
    <lineage>
        <taxon>Eukaryota</taxon>
        <taxon>Fungi</taxon>
        <taxon>Dikarya</taxon>
        <taxon>Basidiomycota</taxon>
        <taxon>Agaricomycotina</taxon>
        <taxon>Agaricomycetes</taxon>
        <taxon>Auriculariales</taxon>
        <taxon>Exidiaceae</taxon>
        <taxon>Exidia</taxon>
    </lineage>
</organism>
<feature type="transmembrane region" description="Helical" evidence="1">
    <location>
        <begin position="214"/>
        <end position="234"/>
    </location>
</feature>